<keyword evidence="4" id="KW-1185">Reference proteome</keyword>
<gene>
    <name evidence="3" type="ORF">M4438_12075</name>
</gene>
<protein>
    <submittedName>
        <fullName evidence="3">Uncharacterized protein</fullName>
    </submittedName>
</protein>
<evidence type="ECO:0000256" key="1">
    <source>
        <dbReference type="SAM" id="MobiDB-lite"/>
    </source>
</evidence>
<dbReference type="RefSeq" id="WP_249459103.1">
    <property type="nucleotide sequence ID" value="NZ_JAMCCK010000015.1"/>
</dbReference>
<evidence type="ECO:0000313" key="4">
    <source>
        <dbReference type="Proteomes" id="UP001202052"/>
    </source>
</evidence>
<feature type="region of interest" description="Disordered" evidence="1">
    <location>
        <begin position="1"/>
        <end position="20"/>
    </location>
</feature>
<feature type="region of interest" description="Disordered" evidence="1">
    <location>
        <begin position="39"/>
        <end position="58"/>
    </location>
</feature>
<evidence type="ECO:0000313" key="3">
    <source>
        <dbReference type="EMBL" id="MCL3994251.1"/>
    </source>
</evidence>
<feature type="transmembrane region" description="Helical" evidence="2">
    <location>
        <begin position="70"/>
        <end position="91"/>
    </location>
</feature>
<dbReference type="Proteomes" id="UP001202052">
    <property type="component" value="Unassembled WGS sequence"/>
</dbReference>
<accession>A0ABT0NSD8</accession>
<comment type="caution">
    <text evidence="3">The sequence shown here is derived from an EMBL/GenBank/DDBJ whole genome shotgun (WGS) entry which is preliminary data.</text>
</comment>
<evidence type="ECO:0000256" key="2">
    <source>
        <dbReference type="SAM" id="Phobius"/>
    </source>
</evidence>
<dbReference type="EMBL" id="JAMCCK010000015">
    <property type="protein sequence ID" value="MCL3994251.1"/>
    <property type="molecule type" value="Genomic_DNA"/>
</dbReference>
<proteinExistence type="predicted"/>
<keyword evidence="2" id="KW-0812">Transmembrane</keyword>
<keyword evidence="2" id="KW-1133">Transmembrane helix</keyword>
<organism evidence="3 4">
    <name type="scientific">Streptomyces lavenduligriseus</name>
    <dbReference type="NCBI Taxonomy" id="67315"/>
    <lineage>
        <taxon>Bacteria</taxon>
        <taxon>Bacillati</taxon>
        <taxon>Actinomycetota</taxon>
        <taxon>Actinomycetes</taxon>
        <taxon>Kitasatosporales</taxon>
        <taxon>Streptomycetaceae</taxon>
        <taxon>Streptomyces</taxon>
    </lineage>
</organism>
<name>A0ABT0NSD8_9ACTN</name>
<sequence length="315" mass="33625">MTEQTQRPAVAQPGPEEAVAHEAVPHEVVIHEAAAPETVAPDAVPGRSRLPALPPPPAAVRKDRRALRAALRWTAVAAVFCLVGAGTAYGISRMERTDLPGLATASDDRWDYPELVRPPLPPGSPGPLEAGNHAGTHYADLRALVLPAPRGATVEPAARGTDGWVPVKDFLADYADVEKRRELAQKLTDHGLRHIAGRGWTTPDGTRTTIRLLRFGTAAVSETLLAGDLANTGAPAYPVRGAEYYALDETFPPGAHMKGVTLFPYTEAEPYGAEQVRQAYFSAGDTIAVITQTREGGVDAVPFRQTVTLQTELLS</sequence>
<keyword evidence="2" id="KW-0472">Membrane</keyword>
<reference evidence="3 4" key="1">
    <citation type="submission" date="2022-05" db="EMBL/GenBank/DDBJ databases">
        <title>Genome Resource of Streptomyces lavenduligriseus GA1-1, a Strain with Broad-Spectrum Antifungal Activity against Phytopathogenic Fungi.</title>
        <authorList>
            <person name="Qi D."/>
        </authorList>
    </citation>
    <scope>NUCLEOTIDE SEQUENCE [LARGE SCALE GENOMIC DNA]</scope>
    <source>
        <strain evidence="3 4">GA1-1</strain>
    </source>
</reference>